<dbReference type="RefSeq" id="WP_169703667.1">
    <property type="nucleotide sequence ID" value="NZ_OCTL01000082.1"/>
</dbReference>
<dbReference type="EMBL" id="CT573073">
    <property type="protein sequence ID" value="CAJ71895.1"/>
    <property type="molecule type" value="Genomic_DNA"/>
</dbReference>
<evidence type="ECO:0000313" key="1">
    <source>
        <dbReference type="EMBL" id="CAJ71895.1"/>
    </source>
</evidence>
<gene>
    <name evidence="1" type="ORF">kustc1150</name>
</gene>
<dbReference type="AlphaFoldDB" id="Q1PXE8"/>
<protein>
    <submittedName>
        <fullName evidence="1">Uncharacterized protein</fullName>
    </submittedName>
</protein>
<sequence>MNVKKVLVLKEAAMDLEEGRLFYDRKEKGIGDYFFNCLKGSIHLTVQSKL</sequence>
<accession>Q1PXE8</accession>
<proteinExistence type="predicted"/>
<reference evidence="1" key="1">
    <citation type="journal article" date="2006" name="Nature">
        <title>Deciphering the evolution and metabolism of an anammox bacterium from a community genome.</title>
        <authorList>
            <person name="Strous M."/>
            <person name="Pelletier E."/>
            <person name="Mangenot S."/>
            <person name="Rattei T."/>
            <person name="Lehner A."/>
            <person name="Taylor M.W."/>
            <person name="Horn M."/>
            <person name="Daims H."/>
            <person name="Bartol-Mavel D."/>
            <person name="Wincker P."/>
            <person name="Barbe V."/>
            <person name="Fonknechten N."/>
            <person name="Vallenet D."/>
            <person name="Segurens B."/>
            <person name="Schenowitz-Truong C."/>
            <person name="Medigue C."/>
            <person name="Collingro A."/>
            <person name="Snel B."/>
            <person name="Dutilh B.E."/>
            <person name="OpDenCamp H.J.M."/>
            <person name="vanDerDrift C."/>
            <person name="Cirpus I."/>
            <person name="vanDePas-Schoonen K.T."/>
            <person name="Harhangi H.R."/>
            <person name="vanNiftrik L."/>
            <person name="Schmid M."/>
            <person name="Keltjens J."/>
            <person name="vanDeVossenberg J."/>
            <person name="Kartal B."/>
            <person name="Meier H."/>
            <person name="Frishman D."/>
            <person name="Huynen M.A."/>
            <person name="Mewes H."/>
            <person name="Weissenbach J."/>
            <person name="Jetten M.S.M."/>
            <person name="Wagner M."/>
            <person name="LePaslier D."/>
        </authorList>
    </citation>
    <scope>NUCLEOTIDE SEQUENCE</scope>
</reference>
<name>Q1PXE8_KUEST</name>
<reference evidence="1" key="2">
    <citation type="submission" date="2006-01" db="EMBL/GenBank/DDBJ databases">
        <authorList>
            <person name="Genoscope"/>
        </authorList>
    </citation>
    <scope>NUCLEOTIDE SEQUENCE</scope>
</reference>
<organism evidence="1">
    <name type="scientific">Kuenenia stuttgartiensis</name>
    <dbReference type="NCBI Taxonomy" id="174633"/>
    <lineage>
        <taxon>Bacteria</taxon>
        <taxon>Pseudomonadati</taxon>
        <taxon>Planctomycetota</taxon>
        <taxon>Candidatus Brocadiia</taxon>
        <taxon>Candidatus Brocadiales</taxon>
        <taxon>Candidatus Brocadiaceae</taxon>
        <taxon>Candidatus Kuenenia</taxon>
    </lineage>
</organism>